<evidence type="ECO:0000259" key="2">
    <source>
        <dbReference type="SMART" id="SM01349"/>
    </source>
</evidence>
<evidence type="ECO:0000313" key="3">
    <source>
        <dbReference type="EMBL" id="WVZ17966.1"/>
    </source>
</evidence>
<evidence type="ECO:0000313" key="4">
    <source>
        <dbReference type="Proteomes" id="UP001374535"/>
    </source>
</evidence>
<accession>A0AAQ3NWT0</accession>
<dbReference type="PANTHER" id="PTHR21567:SF65">
    <property type="entry name" value="ARM REPEAT SUPERFAMILY PROTEIN"/>
    <property type="match status" value="1"/>
</dbReference>
<gene>
    <name evidence="3" type="ORF">V8G54_005288</name>
</gene>
<protein>
    <recommendedName>
        <fullName evidence="2">TOG domain-containing protein</fullName>
    </recommendedName>
</protein>
<dbReference type="GO" id="GO:0008017">
    <property type="term" value="F:microtubule binding"/>
    <property type="evidence" value="ECO:0007669"/>
    <property type="project" value="TreeGrafter"/>
</dbReference>
<dbReference type="Gene3D" id="1.25.10.10">
    <property type="entry name" value="Leucine-rich Repeat Variant"/>
    <property type="match status" value="1"/>
</dbReference>
<name>A0AAQ3NWT0_VIGMU</name>
<organism evidence="3 4">
    <name type="scientific">Vigna mungo</name>
    <name type="common">Black gram</name>
    <name type="synonym">Phaseolus mungo</name>
    <dbReference type="NCBI Taxonomy" id="3915"/>
    <lineage>
        <taxon>Eukaryota</taxon>
        <taxon>Viridiplantae</taxon>
        <taxon>Streptophyta</taxon>
        <taxon>Embryophyta</taxon>
        <taxon>Tracheophyta</taxon>
        <taxon>Spermatophyta</taxon>
        <taxon>Magnoliopsida</taxon>
        <taxon>eudicotyledons</taxon>
        <taxon>Gunneridae</taxon>
        <taxon>Pentapetalae</taxon>
        <taxon>rosids</taxon>
        <taxon>fabids</taxon>
        <taxon>Fabales</taxon>
        <taxon>Fabaceae</taxon>
        <taxon>Papilionoideae</taxon>
        <taxon>50 kb inversion clade</taxon>
        <taxon>NPAAA clade</taxon>
        <taxon>indigoferoid/millettioid clade</taxon>
        <taxon>Phaseoleae</taxon>
        <taxon>Vigna</taxon>
    </lineage>
</organism>
<feature type="region of interest" description="Disordered" evidence="1">
    <location>
        <begin position="1"/>
        <end position="49"/>
    </location>
</feature>
<proteinExistence type="predicted"/>
<dbReference type="SUPFAM" id="SSF48371">
    <property type="entry name" value="ARM repeat"/>
    <property type="match status" value="1"/>
</dbReference>
<dbReference type="Proteomes" id="UP001374535">
    <property type="component" value="Chromosome 2"/>
</dbReference>
<dbReference type="InterPro" id="IPR034085">
    <property type="entry name" value="TOG"/>
</dbReference>
<feature type="domain" description="TOG" evidence="2">
    <location>
        <begin position="61"/>
        <end position="318"/>
    </location>
</feature>
<dbReference type="GO" id="GO:0005881">
    <property type="term" value="C:cytoplasmic microtubule"/>
    <property type="evidence" value="ECO:0007669"/>
    <property type="project" value="TreeGrafter"/>
</dbReference>
<dbReference type="PANTHER" id="PTHR21567">
    <property type="entry name" value="CLASP"/>
    <property type="match status" value="1"/>
</dbReference>
<dbReference type="EMBL" id="CP144699">
    <property type="protein sequence ID" value="WVZ17966.1"/>
    <property type="molecule type" value="Genomic_DNA"/>
</dbReference>
<dbReference type="InterPro" id="IPR016024">
    <property type="entry name" value="ARM-type_fold"/>
</dbReference>
<reference evidence="3 4" key="1">
    <citation type="journal article" date="2023" name="Life. Sci Alliance">
        <title>Evolutionary insights into 3D genome organization and epigenetic landscape of Vigna mungo.</title>
        <authorList>
            <person name="Junaid A."/>
            <person name="Singh B."/>
            <person name="Bhatia S."/>
        </authorList>
    </citation>
    <scope>NUCLEOTIDE SEQUENCE [LARGE SCALE GENOMIC DNA]</scope>
    <source>
        <strain evidence="3">Urdbean</strain>
    </source>
</reference>
<sequence>MALRPIDNALPTTTPERPKKQPKIAVATQKQQDRAGVVNGENQVPLPSSGDATVDYVSSDNLKPLLDPEVQIQSLIEDLNSKNWTKVCESLNNARRFAVFHSPLLFPILGNIVLVVAKTMKNPRSALCKTAIMAAADIFNAFGDKLLDPETSDAFDGLLLQLLLKASQDKRFVCEEADRALGSMVSSMTPLPLLQKLRVYVSHKNLRVRAKAAVSLSNCVSKMVSRHYNHMVDINSFFYVVVFVPMHCSKGLEEMEQFGLAELIEVAADLLNDRLPEARDAARSIATDVYEALTKDAEQKMELWQSFCQSKLPPIHALSMLKIVKP</sequence>
<dbReference type="InterPro" id="IPR011989">
    <property type="entry name" value="ARM-like"/>
</dbReference>
<keyword evidence="4" id="KW-1185">Reference proteome</keyword>
<evidence type="ECO:0000256" key="1">
    <source>
        <dbReference type="SAM" id="MobiDB-lite"/>
    </source>
</evidence>
<dbReference type="AlphaFoldDB" id="A0AAQ3NWT0"/>
<dbReference type="GO" id="GO:0000226">
    <property type="term" value="P:microtubule cytoskeleton organization"/>
    <property type="evidence" value="ECO:0007669"/>
    <property type="project" value="TreeGrafter"/>
</dbReference>
<dbReference type="SMART" id="SM01349">
    <property type="entry name" value="TOG"/>
    <property type="match status" value="1"/>
</dbReference>